<sequence length="119" mass="13861">MEKQKNIGKDTKVDWIENSAKQARVSLGGVSSCLCTIYHNGKAKIMIIDNFETPEKYRNQGYGQKLMKEVIDFAKTQDIDSVELQVNKDNGVAIKLYEKNKFEKTDKYYYRLILNKWTI</sequence>
<dbReference type="PANTHER" id="PTHR42919:SF8">
    <property type="entry name" value="N-ALPHA-ACETYLTRANSFERASE 50"/>
    <property type="match status" value="1"/>
</dbReference>
<evidence type="ECO:0000313" key="5">
    <source>
        <dbReference type="Proteomes" id="UP000177707"/>
    </source>
</evidence>
<dbReference type="Pfam" id="PF00583">
    <property type="entry name" value="Acetyltransf_1"/>
    <property type="match status" value="1"/>
</dbReference>
<feature type="domain" description="N-acetyltransferase" evidence="3">
    <location>
        <begin position="1"/>
        <end position="119"/>
    </location>
</feature>
<organism evidence="4 5">
    <name type="scientific">Candidatus Zambryskibacteria bacterium RIFCSPLOWO2_01_FULL_39_39</name>
    <dbReference type="NCBI Taxonomy" id="1802758"/>
    <lineage>
        <taxon>Bacteria</taxon>
        <taxon>Candidatus Zambryskiibacteriota</taxon>
    </lineage>
</organism>
<dbReference type="PANTHER" id="PTHR42919">
    <property type="entry name" value="N-ALPHA-ACETYLTRANSFERASE"/>
    <property type="match status" value="1"/>
</dbReference>
<reference evidence="4 5" key="1">
    <citation type="journal article" date="2016" name="Nat. Commun.">
        <title>Thousands of microbial genomes shed light on interconnected biogeochemical processes in an aquifer system.</title>
        <authorList>
            <person name="Anantharaman K."/>
            <person name="Brown C.T."/>
            <person name="Hug L.A."/>
            <person name="Sharon I."/>
            <person name="Castelle C.J."/>
            <person name="Probst A.J."/>
            <person name="Thomas B.C."/>
            <person name="Singh A."/>
            <person name="Wilkins M.J."/>
            <person name="Karaoz U."/>
            <person name="Brodie E.L."/>
            <person name="Williams K.H."/>
            <person name="Hubbard S.S."/>
            <person name="Banfield J.F."/>
        </authorList>
    </citation>
    <scope>NUCLEOTIDE SEQUENCE [LARGE SCALE GENOMIC DNA]</scope>
</reference>
<dbReference type="InterPro" id="IPR016181">
    <property type="entry name" value="Acyl_CoA_acyltransferase"/>
</dbReference>
<gene>
    <name evidence="4" type="ORF">A3A96_00580</name>
</gene>
<name>A0A1G2TZD8_9BACT</name>
<evidence type="ECO:0000256" key="2">
    <source>
        <dbReference type="ARBA" id="ARBA00023315"/>
    </source>
</evidence>
<comment type="caution">
    <text evidence="4">The sequence shown here is derived from an EMBL/GenBank/DDBJ whole genome shotgun (WGS) entry which is preliminary data.</text>
</comment>
<dbReference type="InterPro" id="IPR051556">
    <property type="entry name" value="N-term/lysine_N-AcTrnsfr"/>
</dbReference>
<dbReference type="Gene3D" id="3.40.630.30">
    <property type="match status" value="1"/>
</dbReference>
<proteinExistence type="predicted"/>
<dbReference type="AlphaFoldDB" id="A0A1G2TZD8"/>
<dbReference type="CDD" id="cd04301">
    <property type="entry name" value="NAT_SF"/>
    <property type="match status" value="1"/>
</dbReference>
<dbReference type="STRING" id="1802758.A3A96_00580"/>
<keyword evidence="1" id="KW-0808">Transferase</keyword>
<protein>
    <recommendedName>
        <fullName evidence="3">N-acetyltransferase domain-containing protein</fullName>
    </recommendedName>
</protein>
<accession>A0A1G2TZD8</accession>
<dbReference type="InterPro" id="IPR000182">
    <property type="entry name" value="GNAT_dom"/>
</dbReference>
<evidence type="ECO:0000256" key="1">
    <source>
        <dbReference type="ARBA" id="ARBA00022679"/>
    </source>
</evidence>
<dbReference type="SUPFAM" id="SSF55729">
    <property type="entry name" value="Acyl-CoA N-acyltransferases (Nat)"/>
    <property type="match status" value="1"/>
</dbReference>
<evidence type="ECO:0000313" key="4">
    <source>
        <dbReference type="EMBL" id="OHB01922.1"/>
    </source>
</evidence>
<dbReference type="PROSITE" id="PS51186">
    <property type="entry name" value="GNAT"/>
    <property type="match status" value="1"/>
</dbReference>
<keyword evidence="2" id="KW-0012">Acyltransferase</keyword>
<dbReference type="Proteomes" id="UP000177707">
    <property type="component" value="Unassembled WGS sequence"/>
</dbReference>
<dbReference type="EMBL" id="MHWB01000009">
    <property type="protein sequence ID" value="OHB01922.1"/>
    <property type="molecule type" value="Genomic_DNA"/>
</dbReference>
<dbReference type="GO" id="GO:0016747">
    <property type="term" value="F:acyltransferase activity, transferring groups other than amino-acyl groups"/>
    <property type="evidence" value="ECO:0007669"/>
    <property type="project" value="InterPro"/>
</dbReference>
<evidence type="ECO:0000259" key="3">
    <source>
        <dbReference type="PROSITE" id="PS51186"/>
    </source>
</evidence>